<evidence type="ECO:0000313" key="2">
    <source>
        <dbReference type="Proteomes" id="UP000600214"/>
    </source>
</evidence>
<keyword evidence="2" id="KW-1185">Reference proteome</keyword>
<sequence length="317" mass="35963">MNIIYTVCNRTNLAHALALADSVLQHQPDDVFYLGLVDSISINNLPEHVNLLPVAALAIPGWDTMVADYYDFELLPACRPWFALEILKKHTECRQLTFLAPTVQLKKTFNSLLDAGSEMFLTPNISVPLKKSPILDDKRILNAGMYHSGSWTLRPSEKTTPVLEWWAQRTIDRANFDLCNGMNTDQLWLNYVPVWVPATQTLHNPGWHYGLNAVLNKMLVAKNDGYEVDGQPLISLDFAGLGHFDPIWSDHAGLVAENKAFQTLFMEYQRIVVKKRYDLEVSGQPAFGKHADILPNRLMRKGIAAKLKELTRYIDQF</sequence>
<protein>
    <submittedName>
        <fullName evidence="1">Uncharacterized protein</fullName>
    </submittedName>
</protein>
<reference evidence="2" key="1">
    <citation type="journal article" date="2019" name="Int. J. Syst. Evol. Microbiol.">
        <title>The Global Catalogue of Microorganisms (GCM) 10K type strain sequencing project: providing services to taxonomists for standard genome sequencing and annotation.</title>
        <authorList>
            <consortium name="The Broad Institute Genomics Platform"/>
            <consortium name="The Broad Institute Genome Sequencing Center for Infectious Disease"/>
            <person name="Wu L."/>
            <person name="Ma J."/>
        </authorList>
    </citation>
    <scope>NUCLEOTIDE SEQUENCE [LARGE SCALE GENOMIC DNA]</scope>
    <source>
        <strain evidence="2">CGMCC 1.15288</strain>
    </source>
</reference>
<dbReference type="Proteomes" id="UP000600214">
    <property type="component" value="Unassembled WGS sequence"/>
</dbReference>
<comment type="caution">
    <text evidence="1">The sequence shown here is derived from an EMBL/GenBank/DDBJ whole genome shotgun (WGS) entry which is preliminary data.</text>
</comment>
<gene>
    <name evidence="1" type="ORF">GCM10007423_44190</name>
</gene>
<organism evidence="1 2">
    <name type="scientific">Dyadobacter endophyticus</name>
    <dbReference type="NCBI Taxonomy" id="1749036"/>
    <lineage>
        <taxon>Bacteria</taxon>
        <taxon>Pseudomonadati</taxon>
        <taxon>Bacteroidota</taxon>
        <taxon>Cytophagia</taxon>
        <taxon>Cytophagales</taxon>
        <taxon>Spirosomataceae</taxon>
        <taxon>Dyadobacter</taxon>
    </lineage>
</organism>
<dbReference type="RefSeq" id="WP_188936136.1">
    <property type="nucleotide sequence ID" value="NZ_BMIA01000003.1"/>
</dbReference>
<proteinExistence type="predicted"/>
<accession>A0ABQ1Z2J3</accession>
<dbReference type="EMBL" id="BMIA01000003">
    <property type="protein sequence ID" value="GGH45337.1"/>
    <property type="molecule type" value="Genomic_DNA"/>
</dbReference>
<evidence type="ECO:0000313" key="1">
    <source>
        <dbReference type="EMBL" id="GGH45337.1"/>
    </source>
</evidence>
<name>A0ABQ1Z2J3_9BACT</name>